<evidence type="ECO:0000313" key="3">
    <source>
        <dbReference type="Proteomes" id="UP000886885"/>
    </source>
</evidence>
<organism evidence="2 3">
    <name type="scientific">Populus tomentosa</name>
    <name type="common">Chinese white poplar</name>
    <dbReference type="NCBI Taxonomy" id="118781"/>
    <lineage>
        <taxon>Eukaryota</taxon>
        <taxon>Viridiplantae</taxon>
        <taxon>Streptophyta</taxon>
        <taxon>Embryophyta</taxon>
        <taxon>Tracheophyta</taxon>
        <taxon>Spermatophyta</taxon>
        <taxon>Magnoliopsida</taxon>
        <taxon>eudicotyledons</taxon>
        <taxon>Gunneridae</taxon>
        <taxon>Pentapetalae</taxon>
        <taxon>rosids</taxon>
        <taxon>fabids</taxon>
        <taxon>Malpighiales</taxon>
        <taxon>Salicaceae</taxon>
        <taxon>Saliceae</taxon>
        <taxon>Populus</taxon>
    </lineage>
</organism>
<evidence type="ECO:0000256" key="1">
    <source>
        <dbReference type="SAM" id="MobiDB-lite"/>
    </source>
</evidence>
<evidence type="ECO:0000313" key="2">
    <source>
        <dbReference type="EMBL" id="KAG6762930.1"/>
    </source>
</evidence>
<gene>
    <name evidence="2" type="ORF">POTOM_033457</name>
</gene>
<dbReference type="AlphaFoldDB" id="A0A8X7Z6A9"/>
<accession>A0A8X7Z6A9</accession>
<dbReference type="EMBL" id="JAAWWB010000017">
    <property type="protein sequence ID" value="KAG6762930.1"/>
    <property type="molecule type" value="Genomic_DNA"/>
</dbReference>
<keyword evidence="3" id="KW-1185">Reference proteome</keyword>
<protein>
    <submittedName>
        <fullName evidence="2">Uncharacterized protein</fullName>
    </submittedName>
</protein>
<proteinExistence type="predicted"/>
<feature type="region of interest" description="Disordered" evidence="1">
    <location>
        <begin position="79"/>
        <end position="114"/>
    </location>
</feature>
<comment type="caution">
    <text evidence="2">The sequence shown here is derived from an EMBL/GenBank/DDBJ whole genome shotgun (WGS) entry which is preliminary data.</text>
</comment>
<feature type="compositionally biased region" description="Polar residues" evidence="1">
    <location>
        <begin position="96"/>
        <end position="114"/>
    </location>
</feature>
<name>A0A8X7Z6A9_POPTO</name>
<sequence length="114" mass="12645">MGFRLCAITRAKQILQLSPSAASQIASNVPKGCLAVYVGEIQKKRFIIPGNELVSWYSKTGCYCLLRLSCKWTELSKHHSAISEPVHDRRKPKLANLTSDFTRPNTKALSSPAN</sequence>
<reference evidence="2" key="1">
    <citation type="journal article" date="2020" name="bioRxiv">
        <title>Hybrid origin of Populus tomentosa Carr. identified through genome sequencing and phylogenomic analysis.</title>
        <authorList>
            <person name="An X."/>
            <person name="Gao K."/>
            <person name="Chen Z."/>
            <person name="Li J."/>
            <person name="Yang X."/>
            <person name="Yang X."/>
            <person name="Zhou J."/>
            <person name="Guo T."/>
            <person name="Zhao T."/>
            <person name="Huang S."/>
            <person name="Miao D."/>
            <person name="Khan W.U."/>
            <person name="Rao P."/>
            <person name="Ye M."/>
            <person name="Lei B."/>
            <person name="Liao W."/>
            <person name="Wang J."/>
            <person name="Ji L."/>
            <person name="Li Y."/>
            <person name="Guo B."/>
            <person name="Mustafa N.S."/>
            <person name="Li S."/>
            <person name="Yun Q."/>
            <person name="Keller S.R."/>
            <person name="Mao J."/>
            <person name="Zhang R."/>
            <person name="Strauss S.H."/>
        </authorList>
    </citation>
    <scope>NUCLEOTIDE SEQUENCE</scope>
    <source>
        <strain evidence="2">GM15</strain>
        <tissue evidence="2">Leaf</tissue>
    </source>
</reference>
<dbReference type="Proteomes" id="UP000886885">
    <property type="component" value="Chromosome 9A"/>
</dbReference>